<dbReference type="PROSITE" id="PS00092">
    <property type="entry name" value="N6_MTASE"/>
    <property type="match status" value="1"/>
</dbReference>
<dbReference type="GO" id="GO:0006364">
    <property type="term" value="P:rRNA processing"/>
    <property type="evidence" value="ECO:0007669"/>
    <property type="project" value="UniProtKB-KW"/>
</dbReference>
<evidence type="ECO:0000256" key="4">
    <source>
        <dbReference type="ARBA" id="ARBA00022679"/>
    </source>
</evidence>
<reference evidence="7 8" key="1">
    <citation type="submission" date="2019-02" db="EMBL/GenBank/DDBJ databases">
        <title>Prokaryotic population dynamics and viral predation in marine succession experiment using metagenomics: the confinement effect.</title>
        <authorList>
            <person name="Haro-Moreno J.M."/>
            <person name="Rodriguez-Valera F."/>
            <person name="Lopez-Perez M."/>
        </authorList>
    </citation>
    <scope>NUCLEOTIDE SEQUENCE [LARGE SCALE GENOMIC DNA]</scope>
    <source>
        <strain evidence="7">MED-G170</strain>
    </source>
</reference>
<evidence type="ECO:0000256" key="1">
    <source>
        <dbReference type="ARBA" id="ARBA00022490"/>
    </source>
</evidence>
<comment type="caution">
    <text evidence="7">The sequence shown here is derived from an EMBL/GenBank/DDBJ whole genome shotgun (WGS) entry which is preliminary data.</text>
</comment>
<evidence type="ECO:0000256" key="2">
    <source>
        <dbReference type="ARBA" id="ARBA00022552"/>
    </source>
</evidence>
<dbReference type="GO" id="GO:0008170">
    <property type="term" value="F:N-methyltransferase activity"/>
    <property type="evidence" value="ECO:0007669"/>
    <property type="project" value="UniProtKB-ARBA"/>
</dbReference>
<dbReference type="Gene3D" id="3.40.50.150">
    <property type="entry name" value="Vaccinia Virus protein VP39"/>
    <property type="match status" value="2"/>
</dbReference>
<dbReference type="GO" id="GO:0032259">
    <property type="term" value="P:methylation"/>
    <property type="evidence" value="ECO:0007669"/>
    <property type="project" value="UniProtKB-KW"/>
</dbReference>
<dbReference type="PANTHER" id="PTHR47816">
    <property type="entry name" value="RIBOSOMAL RNA SMALL SUBUNIT METHYLTRANSFERASE C"/>
    <property type="match status" value="1"/>
</dbReference>
<proteinExistence type="predicted"/>
<keyword evidence="3 7" id="KW-0489">Methyltransferase</keyword>
<evidence type="ECO:0000313" key="8">
    <source>
        <dbReference type="Proteomes" id="UP000315889"/>
    </source>
</evidence>
<accession>A0A520M9M8</accession>
<dbReference type="InterPro" id="IPR046977">
    <property type="entry name" value="RsmC/RlmG"/>
</dbReference>
<dbReference type="GO" id="GO:0008757">
    <property type="term" value="F:S-adenosylmethionine-dependent methyltransferase activity"/>
    <property type="evidence" value="ECO:0007669"/>
    <property type="project" value="InterPro"/>
</dbReference>
<sequence>MTTKKFSLQRPQVDRNTSLLIEQLYSAEGHYLIVADENWTLVNWRDIAATCKCNLSLISNRYDIVQHAQGAGLASIFNDFDFNDFESKAYDGILFRVSKERASSHHVINEASRLLKPQGLLLLSGEKNDGLKTYVKNTCNLFGDRTAAKKHGNNYLARVRLHRSDSARLDHNSYDVIRPVKALSELSFSSKPGIFGWDKIDRGSAFLVEHLPIFLSRFDQPPKTLLDLGCGYGYLSFHANQNGINKITATDNNAAAILAAKANLKPIIKECEVIPSDAGDTVEGNFDTIWCNPPFHQGFAIDGDMSAKFLKATKRLLAPEGHALFVVNNFIPLEQKALKYFRSVQTLANNGSFKLIALRN</sequence>
<keyword evidence="5" id="KW-0949">S-adenosyl-L-methionine</keyword>
<evidence type="ECO:0000313" key="7">
    <source>
        <dbReference type="EMBL" id="RZO17936.1"/>
    </source>
</evidence>
<dbReference type="SUPFAM" id="SSF53335">
    <property type="entry name" value="S-adenosyl-L-methionine-dependent methyltransferases"/>
    <property type="match status" value="1"/>
</dbReference>
<name>A0A520M9M8_9GAMM</name>
<dbReference type="InterPro" id="IPR029063">
    <property type="entry name" value="SAM-dependent_MTases_sf"/>
</dbReference>
<dbReference type="CDD" id="cd02440">
    <property type="entry name" value="AdoMet_MTases"/>
    <property type="match status" value="1"/>
</dbReference>
<feature type="domain" description="Methyltransferase small" evidence="6">
    <location>
        <begin position="186"/>
        <end position="356"/>
    </location>
</feature>
<dbReference type="Proteomes" id="UP000315889">
    <property type="component" value="Unassembled WGS sequence"/>
</dbReference>
<protein>
    <submittedName>
        <fullName evidence="7">Methyltransferase domain-containing protein</fullName>
    </submittedName>
</protein>
<gene>
    <name evidence="7" type="ORF">EVB03_10190</name>
</gene>
<evidence type="ECO:0000256" key="5">
    <source>
        <dbReference type="ARBA" id="ARBA00022691"/>
    </source>
</evidence>
<organism evidence="7 8">
    <name type="scientific">SAR92 clade bacterium</name>
    <dbReference type="NCBI Taxonomy" id="2315479"/>
    <lineage>
        <taxon>Bacteria</taxon>
        <taxon>Pseudomonadati</taxon>
        <taxon>Pseudomonadota</taxon>
        <taxon>Gammaproteobacteria</taxon>
        <taxon>Cellvibrionales</taxon>
        <taxon>Porticoccaceae</taxon>
        <taxon>SAR92 clade</taxon>
    </lineage>
</organism>
<dbReference type="Pfam" id="PF05175">
    <property type="entry name" value="MTS"/>
    <property type="match status" value="1"/>
</dbReference>
<evidence type="ECO:0000259" key="6">
    <source>
        <dbReference type="Pfam" id="PF05175"/>
    </source>
</evidence>
<keyword evidence="2" id="KW-0698">rRNA processing</keyword>
<dbReference type="PANTHER" id="PTHR47816:SF4">
    <property type="entry name" value="RIBOSOMAL RNA SMALL SUBUNIT METHYLTRANSFERASE C"/>
    <property type="match status" value="1"/>
</dbReference>
<dbReference type="EMBL" id="SHBP01000033">
    <property type="protein sequence ID" value="RZO17936.1"/>
    <property type="molecule type" value="Genomic_DNA"/>
</dbReference>
<keyword evidence="4 7" id="KW-0808">Transferase</keyword>
<dbReference type="InterPro" id="IPR007848">
    <property type="entry name" value="Small_mtfrase_dom"/>
</dbReference>
<dbReference type="InterPro" id="IPR002052">
    <property type="entry name" value="DNA_methylase_N6_adenine_CS"/>
</dbReference>
<dbReference type="AlphaFoldDB" id="A0A520M9M8"/>
<evidence type="ECO:0000256" key="3">
    <source>
        <dbReference type="ARBA" id="ARBA00022603"/>
    </source>
</evidence>
<dbReference type="GO" id="GO:0003676">
    <property type="term" value="F:nucleic acid binding"/>
    <property type="evidence" value="ECO:0007669"/>
    <property type="project" value="InterPro"/>
</dbReference>
<keyword evidence="1" id="KW-0963">Cytoplasm</keyword>